<dbReference type="EMBL" id="BAAAYN010000057">
    <property type="protein sequence ID" value="GAA3396623.1"/>
    <property type="molecule type" value="Genomic_DNA"/>
</dbReference>
<dbReference type="SUPFAM" id="SSF53597">
    <property type="entry name" value="Dihydrofolate reductase-like"/>
    <property type="match status" value="1"/>
</dbReference>
<dbReference type="PANTHER" id="PTHR38011:SF11">
    <property type="entry name" value="2,5-DIAMINO-6-RIBOSYLAMINO-4(3H)-PYRIMIDINONE 5'-PHOSPHATE REDUCTASE"/>
    <property type="match status" value="1"/>
</dbReference>
<gene>
    <name evidence="2" type="ORF">GCM10020369_74050</name>
</gene>
<sequence>MRTLTYYVAASLDGYIAAPDGSYEFLPFEGEVRDAILAEYPETMPVHVREPFGLTAVPHRHFDTVLMGRGTYEPALKAGITSPYAHLKQYVVSRTLRPTDSEVEIVADDPAALVRALKKQDGMGIWLAGGGKLAAALRDEIDVLIIKHNPVVVGSGIPLFDGPFAPTNFLPTARRDFDSGVSIVTYAKR</sequence>
<dbReference type="Proteomes" id="UP001501676">
    <property type="component" value="Unassembled WGS sequence"/>
</dbReference>
<feature type="domain" description="Bacterial bifunctional deaminase-reductase C-terminal" evidence="1">
    <location>
        <begin position="3"/>
        <end position="163"/>
    </location>
</feature>
<name>A0ABP6TAZ0_9ACTN</name>
<organism evidence="2 3">
    <name type="scientific">Cryptosporangium minutisporangium</name>
    <dbReference type="NCBI Taxonomy" id="113569"/>
    <lineage>
        <taxon>Bacteria</taxon>
        <taxon>Bacillati</taxon>
        <taxon>Actinomycetota</taxon>
        <taxon>Actinomycetes</taxon>
        <taxon>Cryptosporangiales</taxon>
        <taxon>Cryptosporangiaceae</taxon>
        <taxon>Cryptosporangium</taxon>
    </lineage>
</organism>
<dbReference type="InterPro" id="IPR050765">
    <property type="entry name" value="Riboflavin_Biosynth_HTPR"/>
</dbReference>
<accession>A0ABP6TAZ0</accession>
<dbReference type="RefSeq" id="WP_345732964.1">
    <property type="nucleotide sequence ID" value="NZ_BAAAYN010000057.1"/>
</dbReference>
<dbReference type="Gene3D" id="3.40.430.10">
    <property type="entry name" value="Dihydrofolate Reductase, subunit A"/>
    <property type="match status" value="1"/>
</dbReference>
<dbReference type="Pfam" id="PF01872">
    <property type="entry name" value="RibD_C"/>
    <property type="match status" value="1"/>
</dbReference>
<reference evidence="3" key="1">
    <citation type="journal article" date="2019" name="Int. J. Syst. Evol. Microbiol.">
        <title>The Global Catalogue of Microorganisms (GCM) 10K type strain sequencing project: providing services to taxonomists for standard genome sequencing and annotation.</title>
        <authorList>
            <consortium name="The Broad Institute Genomics Platform"/>
            <consortium name="The Broad Institute Genome Sequencing Center for Infectious Disease"/>
            <person name="Wu L."/>
            <person name="Ma J."/>
        </authorList>
    </citation>
    <scope>NUCLEOTIDE SEQUENCE [LARGE SCALE GENOMIC DNA]</scope>
    <source>
        <strain evidence="3">JCM 9458</strain>
    </source>
</reference>
<dbReference type="InterPro" id="IPR024072">
    <property type="entry name" value="DHFR-like_dom_sf"/>
</dbReference>
<dbReference type="InterPro" id="IPR002734">
    <property type="entry name" value="RibDG_C"/>
</dbReference>
<keyword evidence="3" id="KW-1185">Reference proteome</keyword>
<evidence type="ECO:0000259" key="1">
    <source>
        <dbReference type="Pfam" id="PF01872"/>
    </source>
</evidence>
<dbReference type="PANTHER" id="PTHR38011">
    <property type="entry name" value="DIHYDROFOLATE REDUCTASE FAMILY PROTEIN (AFU_ORTHOLOGUE AFUA_8G06820)"/>
    <property type="match status" value="1"/>
</dbReference>
<comment type="caution">
    <text evidence="2">The sequence shown here is derived from an EMBL/GenBank/DDBJ whole genome shotgun (WGS) entry which is preliminary data.</text>
</comment>
<evidence type="ECO:0000313" key="3">
    <source>
        <dbReference type="Proteomes" id="UP001501676"/>
    </source>
</evidence>
<evidence type="ECO:0000313" key="2">
    <source>
        <dbReference type="EMBL" id="GAA3396623.1"/>
    </source>
</evidence>
<proteinExistence type="predicted"/>
<protein>
    <submittedName>
        <fullName evidence="2">Dihydrofolate reductase family protein</fullName>
    </submittedName>
</protein>